<dbReference type="EMBL" id="CAJVQB010108125">
    <property type="protein sequence ID" value="CAG8851834.1"/>
    <property type="molecule type" value="Genomic_DNA"/>
</dbReference>
<reference evidence="1 2" key="1">
    <citation type="submission" date="2021-06" db="EMBL/GenBank/DDBJ databases">
        <authorList>
            <person name="Kallberg Y."/>
            <person name="Tangrot J."/>
            <person name="Rosling A."/>
        </authorList>
    </citation>
    <scope>NUCLEOTIDE SEQUENCE [LARGE SCALE GENOMIC DNA]</scope>
    <source>
        <strain evidence="1 2">120-4 pot B 10/14</strain>
    </source>
</reference>
<evidence type="ECO:0000313" key="1">
    <source>
        <dbReference type="EMBL" id="CAG8851834.1"/>
    </source>
</evidence>
<accession>A0ABN7XCH6</accession>
<sequence length="42" mass="4775">ADILPSMKILDNNFTSMYEEIESEAFVSEKAELEAEIINLLN</sequence>
<feature type="non-terminal residue" evidence="1">
    <location>
        <position position="1"/>
    </location>
</feature>
<dbReference type="Proteomes" id="UP000789901">
    <property type="component" value="Unassembled WGS sequence"/>
</dbReference>
<comment type="caution">
    <text evidence="1">The sequence shown here is derived from an EMBL/GenBank/DDBJ whole genome shotgun (WGS) entry which is preliminary data.</text>
</comment>
<organism evidence="1 2">
    <name type="scientific">Gigaspora margarita</name>
    <dbReference type="NCBI Taxonomy" id="4874"/>
    <lineage>
        <taxon>Eukaryota</taxon>
        <taxon>Fungi</taxon>
        <taxon>Fungi incertae sedis</taxon>
        <taxon>Mucoromycota</taxon>
        <taxon>Glomeromycotina</taxon>
        <taxon>Glomeromycetes</taxon>
        <taxon>Diversisporales</taxon>
        <taxon>Gigasporaceae</taxon>
        <taxon>Gigaspora</taxon>
    </lineage>
</organism>
<protein>
    <submittedName>
        <fullName evidence="1">1892_t:CDS:1</fullName>
    </submittedName>
</protein>
<proteinExistence type="predicted"/>
<gene>
    <name evidence="1" type="ORF">GMARGA_LOCUS40937</name>
</gene>
<keyword evidence="2" id="KW-1185">Reference proteome</keyword>
<feature type="non-terminal residue" evidence="1">
    <location>
        <position position="42"/>
    </location>
</feature>
<evidence type="ECO:0000313" key="2">
    <source>
        <dbReference type="Proteomes" id="UP000789901"/>
    </source>
</evidence>
<name>A0ABN7XCH6_GIGMA</name>